<dbReference type="EMBL" id="AAKPWI010000034">
    <property type="protein sequence ID" value="ECU4152720.1"/>
    <property type="molecule type" value="Genomic_DNA"/>
</dbReference>
<comment type="caution">
    <text evidence="1">The sequence shown here is derived from an EMBL/GenBank/DDBJ whole genome shotgun (WGS) entry which is preliminary data.</text>
</comment>
<evidence type="ECO:0000313" key="2">
    <source>
        <dbReference type="EMBL" id="EBX9259673.1"/>
    </source>
</evidence>
<dbReference type="Proteomes" id="UP000839523">
    <property type="component" value="Unassembled WGS sequence"/>
</dbReference>
<dbReference type="EMBL" id="AAHHIP010000028">
    <property type="protein sequence ID" value="EBW5870920.1"/>
    <property type="molecule type" value="Genomic_DNA"/>
</dbReference>
<dbReference type="EMBL" id="DAAMGI010000039">
    <property type="protein sequence ID" value="HAC6549372.1"/>
    <property type="molecule type" value="Genomic_DNA"/>
</dbReference>
<evidence type="ECO:0000313" key="4">
    <source>
        <dbReference type="EMBL" id="ECA5971886.1"/>
    </source>
</evidence>
<evidence type="ECO:0000313" key="11">
    <source>
        <dbReference type="EMBL" id="MKI16834.1"/>
    </source>
</evidence>
<dbReference type="EMBL" id="AAHOPA010000037">
    <property type="protein sequence ID" value="EBY6340794.1"/>
    <property type="molecule type" value="Genomic_DNA"/>
</dbReference>
<reference evidence="10" key="3">
    <citation type="submission" date="2018-08" db="EMBL/GenBank/DDBJ databases">
        <authorList>
            <consortium name="NCBI Pathogen Detection Project"/>
        </authorList>
    </citation>
    <scope>NUCLEOTIDE SEQUENCE</scope>
    <source>
        <strain evidence="10">11-3463</strain>
        <strain evidence="9">IVB 588/24</strain>
    </source>
</reference>
<reference evidence="1" key="2">
    <citation type="submission" date="2018-07" db="EMBL/GenBank/DDBJ databases">
        <authorList>
            <consortium name="GenomeTrakr network: Whole genome sequencing for foodborne pathogen traceback"/>
        </authorList>
    </citation>
    <scope>NUCLEOTIDE SEQUENCE</scope>
    <source>
        <strain evidence="6">AUSMDU00022896</strain>
        <strain evidence="1">CVM-N26926</strain>
        <strain evidence="8">FSIS11813702</strain>
        <strain evidence="7">FSIS31800647</strain>
    </source>
</reference>
<dbReference type="EMBL" id="AAKLTA010000033">
    <property type="protein sequence ID" value="ECT1131434.1"/>
    <property type="molecule type" value="Genomic_DNA"/>
</dbReference>
<evidence type="ECO:0000313" key="5">
    <source>
        <dbReference type="EMBL" id="ECA8227992.1"/>
    </source>
</evidence>
<gene>
    <name evidence="1" type="ORF">AUB17_19400</name>
    <name evidence="8" type="ORF">D3M36_20175</name>
    <name evidence="3" type="ORF">D5O51_24885</name>
    <name evidence="11" type="ORF">D6R61_24560</name>
    <name evidence="2" type="ORF">DT169_24575</name>
    <name evidence="7" type="ORF">DTE65_13555</name>
    <name evidence="4" type="ORF">EMN89_21050</name>
    <name evidence="5" type="ORF">EQG90_24005</name>
    <name evidence="6" type="ORF">EQK47_20210</name>
    <name evidence="9" type="ORF">G0B22_24385</name>
    <name evidence="10" type="ORF">G0D67_14875</name>
</gene>
<evidence type="ECO:0000313" key="3">
    <source>
        <dbReference type="EMBL" id="EBY6340794.1"/>
    </source>
</evidence>
<dbReference type="EMBL" id="AAHUWF010000048">
    <property type="protein sequence ID" value="ECA5971886.1"/>
    <property type="molecule type" value="Genomic_DNA"/>
</dbReference>
<evidence type="ECO:0000313" key="8">
    <source>
        <dbReference type="EMBL" id="ECU4152720.1"/>
    </source>
</evidence>
<dbReference type="EMBL" id="AAHVPR010000048">
    <property type="protein sequence ID" value="ECA8232219.1"/>
    <property type="molecule type" value="Genomic_DNA"/>
</dbReference>
<proteinExistence type="predicted"/>
<dbReference type="EMBL" id="RUBA01000045">
    <property type="protein sequence ID" value="MKI16834.1"/>
    <property type="molecule type" value="Genomic_DNA"/>
</dbReference>
<evidence type="ECO:0000313" key="10">
    <source>
        <dbReference type="EMBL" id="HAC6834241.1"/>
    </source>
</evidence>
<dbReference type="AlphaFoldDB" id="A0A265BBQ3"/>
<dbReference type="EMBL" id="DAAMIW010000029">
    <property type="protein sequence ID" value="HAC6834241.1"/>
    <property type="molecule type" value="Genomic_DNA"/>
</dbReference>
<dbReference type="EMBL" id="AAHVPS010000033">
    <property type="protein sequence ID" value="ECA8227992.1"/>
    <property type="molecule type" value="Genomic_DNA"/>
</dbReference>
<dbReference type="EMBL" id="AAHMQS010000037">
    <property type="protein sequence ID" value="EBX9259673.1"/>
    <property type="molecule type" value="Genomic_DNA"/>
</dbReference>
<evidence type="ECO:0000313" key="6">
    <source>
        <dbReference type="EMBL" id="ECA8232219.1"/>
    </source>
</evidence>
<name>A0A265BBQ3_SALET</name>
<evidence type="ECO:0000313" key="9">
    <source>
        <dbReference type="EMBL" id="HAC6549372.1"/>
    </source>
</evidence>
<sequence>MSSTCLLLESHNYRVATLPRLIRLMQRFTRFLWGIARALHTALSGEMRRNFISPDDQLNVKSHID</sequence>
<protein>
    <submittedName>
        <fullName evidence="1">Uncharacterized protein</fullName>
    </submittedName>
</protein>
<reference evidence="9" key="1">
    <citation type="journal article" date="2018" name="Genome Biol.">
        <title>SKESA: strategic k-mer extension for scrupulous assemblies.</title>
        <authorList>
            <person name="Souvorov A."/>
            <person name="Agarwala R."/>
            <person name="Lipman D.J."/>
        </authorList>
    </citation>
    <scope>NUCLEOTIDE SEQUENCE</scope>
    <source>
        <strain evidence="10">11-3463</strain>
        <strain evidence="9">IVB 588/24</strain>
    </source>
</reference>
<accession>A0A265BBQ3</accession>
<evidence type="ECO:0000313" key="7">
    <source>
        <dbReference type="EMBL" id="ECT1131434.1"/>
    </source>
</evidence>
<evidence type="ECO:0000313" key="1">
    <source>
        <dbReference type="EMBL" id="EBW5870920.1"/>
    </source>
</evidence>
<organism evidence="1">
    <name type="scientific">Salmonella enterica subsp. enterica serovar Heidelberg</name>
    <dbReference type="NCBI Taxonomy" id="611"/>
    <lineage>
        <taxon>Bacteria</taxon>
        <taxon>Pseudomonadati</taxon>
        <taxon>Pseudomonadota</taxon>
        <taxon>Gammaproteobacteria</taxon>
        <taxon>Enterobacterales</taxon>
        <taxon>Enterobacteriaceae</taxon>
        <taxon>Salmonella</taxon>
    </lineage>
</organism>
<dbReference type="Proteomes" id="UP000839931">
    <property type="component" value="Unassembled WGS sequence"/>
</dbReference>
<reference evidence="4" key="4">
    <citation type="submission" date="2018-12" db="EMBL/GenBank/DDBJ databases">
        <authorList>
            <person name="Ashton P.M."/>
            <person name="Dallman T."/>
            <person name="Nair S."/>
            <person name="De Pinna E."/>
            <person name="Peters T."/>
            <person name="Grant K."/>
        </authorList>
    </citation>
    <scope>NUCLEOTIDE SEQUENCE</scope>
    <source>
        <strain evidence="2">370942</strain>
        <strain evidence="11">528468</strain>
        <strain evidence="5">570840</strain>
        <strain evidence="3">590848</strain>
        <strain evidence="4">658614</strain>
    </source>
</reference>